<dbReference type="Proteomes" id="UP000006727">
    <property type="component" value="Chromosome 10"/>
</dbReference>
<reference evidence="2 4" key="1">
    <citation type="journal article" date="2008" name="Science">
        <title>The Physcomitrella genome reveals evolutionary insights into the conquest of land by plants.</title>
        <authorList>
            <person name="Rensing S."/>
            <person name="Lang D."/>
            <person name="Zimmer A."/>
            <person name="Terry A."/>
            <person name="Salamov A."/>
            <person name="Shapiro H."/>
            <person name="Nishiyama T."/>
            <person name="Perroud P.-F."/>
            <person name="Lindquist E."/>
            <person name="Kamisugi Y."/>
            <person name="Tanahashi T."/>
            <person name="Sakakibara K."/>
            <person name="Fujita T."/>
            <person name="Oishi K."/>
            <person name="Shin-I T."/>
            <person name="Kuroki Y."/>
            <person name="Toyoda A."/>
            <person name="Suzuki Y."/>
            <person name="Hashimoto A."/>
            <person name="Yamaguchi K."/>
            <person name="Sugano A."/>
            <person name="Kohara Y."/>
            <person name="Fujiyama A."/>
            <person name="Anterola A."/>
            <person name="Aoki S."/>
            <person name="Ashton N."/>
            <person name="Barbazuk W.B."/>
            <person name="Barker E."/>
            <person name="Bennetzen J."/>
            <person name="Bezanilla M."/>
            <person name="Blankenship R."/>
            <person name="Cho S.H."/>
            <person name="Dutcher S."/>
            <person name="Estelle M."/>
            <person name="Fawcett J.A."/>
            <person name="Gundlach H."/>
            <person name="Hanada K."/>
            <person name="Heyl A."/>
            <person name="Hicks K.A."/>
            <person name="Hugh J."/>
            <person name="Lohr M."/>
            <person name="Mayer K."/>
            <person name="Melkozernov A."/>
            <person name="Murata T."/>
            <person name="Nelson D."/>
            <person name="Pils B."/>
            <person name="Prigge M."/>
            <person name="Reiss B."/>
            <person name="Renner T."/>
            <person name="Rombauts S."/>
            <person name="Rushton P."/>
            <person name="Sanderfoot A."/>
            <person name="Schween G."/>
            <person name="Shiu S.-H."/>
            <person name="Stueber K."/>
            <person name="Theodoulou F.L."/>
            <person name="Tu H."/>
            <person name="Van de Peer Y."/>
            <person name="Verrier P.J."/>
            <person name="Waters E."/>
            <person name="Wood A."/>
            <person name="Yang L."/>
            <person name="Cove D."/>
            <person name="Cuming A."/>
            <person name="Hasebe M."/>
            <person name="Lucas S."/>
            <person name="Mishler D.B."/>
            <person name="Reski R."/>
            <person name="Grigoriev I."/>
            <person name="Quatrano R.S."/>
            <person name="Boore J.L."/>
        </authorList>
    </citation>
    <scope>NUCLEOTIDE SEQUENCE [LARGE SCALE GENOMIC DNA]</scope>
    <source>
        <strain evidence="3 4">cv. Gransden 2004</strain>
    </source>
</reference>
<dbReference type="AlphaFoldDB" id="A9TWL5"/>
<reference evidence="3" key="3">
    <citation type="submission" date="2020-12" db="UniProtKB">
        <authorList>
            <consortium name="EnsemblPlants"/>
        </authorList>
    </citation>
    <scope>IDENTIFICATION</scope>
</reference>
<name>A9TWL5_PHYPA</name>
<evidence type="ECO:0000313" key="2">
    <source>
        <dbReference type="EMBL" id="PNR46744.1"/>
    </source>
</evidence>
<dbReference type="Gramene" id="Pp3c10_13990V3.2">
    <property type="protein sequence ID" value="PAC:32899944.CDS.1"/>
    <property type="gene ID" value="Pp3c10_13990"/>
</dbReference>
<evidence type="ECO:0000313" key="3">
    <source>
        <dbReference type="EnsemblPlants" id="PAC:32899943.CDS.1"/>
    </source>
</evidence>
<reference evidence="2 4" key="2">
    <citation type="journal article" date="2018" name="Plant J.">
        <title>The Physcomitrella patens chromosome-scale assembly reveals moss genome structure and evolution.</title>
        <authorList>
            <person name="Lang D."/>
            <person name="Ullrich K.K."/>
            <person name="Murat F."/>
            <person name="Fuchs J."/>
            <person name="Jenkins J."/>
            <person name="Haas F.B."/>
            <person name="Piednoel M."/>
            <person name="Gundlach H."/>
            <person name="Van Bel M."/>
            <person name="Meyberg R."/>
            <person name="Vives C."/>
            <person name="Morata J."/>
            <person name="Symeonidi A."/>
            <person name="Hiss M."/>
            <person name="Muchero W."/>
            <person name="Kamisugi Y."/>
            <person name="Saleh O."/>
            <person name="Blanc G."/>
            <person name="Decker E.L."/>
            <person name="van Gessel N."/>
            <person name="Grimwood J."/>
            <person name="Hayes R.D."/>
            <person name="Graham S.W."/>
            <person name="Gunter L.E."/>
            <person name="McDaniel S.F."/>
            <person name="Hoernstein S.N.W."/>
            <person name="Larsson A."/>
            <person name="Li F.W."/>
            <person name="Perroud P.F."/>
            <person name="Phillips J."/>
            <person name="Ranjan P."/>
            <person name="Rokshar D.S."/>
            <person name="Rothfels C.J."/>
            <person name="Schneider L."/>
            <person name="Shu S."/>
            <person name="Stevenson D.W."/>
            <person name="Thummler F."/>
            <person name="Tillich M."/>
            <person name="Villarreal Aguilar J.C."/>
            <person name="Widiez T."/>
            <person name="Wong G.K."/>
            <person name="Wymore A."/>
            <person name="Zhang Y."/>
            <person name="Zimmer A.D."/>
            <person name="Quatrano R.S."/>
            <person name="Mayer K.F.X."/>
            <person name="Goodstein D."/>
            <person name="Casacuberta J.M."/>
            <person name="Vandepoele K."/>
            <person name="Reski R."/>
            <person name="Cuming A.C."/>
            <person name="Tuskan G.A."/>
            <person name="Maumus F."/>
            <person name="Salse J."/>
            <person name="Schmutz J."/>
            <person name="Rensing S.A."/>
        </authorList>
    </citation>
    <scope>NUCLEOTIDE SEQUENCE [LARGE SCALE GENOMIC DNA]</scope>
    <source>
        <strain evidence="3 4">cv. Gransden 2004</strain>
    </source>
</reference>
<dbReference type="PaxDb" id="3218-PP1S348_30V6.1"/>
<dbReference type="EMBL" id="ABEU02000010">
    <property type="protein sequence ID" value="PNR46744.1"/>
    <property type="molecule type" value="Genomic_DNA"/>
</dbReference>
<feature type="region of interest" description="Disordered" evidence="1">
    <location>
        <begin position="1"/>
        <end position="21"/>
    </location>
</feature>
<dbReference type="InParanoid" id="A9TWL5"/>
<sequence>MHGRRCQHTPKAHKIDASPGAGFFTTGVGQSSGKDAEKSNGLDFARSHWLRAVTGSPAPSGFVCVALQRTVFRPFAPPPEPHDRAPPLCLFPCITVASFGRCRMDGNVWTGELRSCWCSCWSLPPHAAVAAFVSVSENFLSNEREREKEGCGLS</sequence>
<gene>
    <name evidence="2" type="ORF">PHYPA_013864</name>
</gene>
<dbReference type="Gramene" id="Pp3c10_13990V3.1">
    <property type="protein sequence ID" value="PAC:32899943.CDS.1"/>
    <property type="gene ID" value="Pp3c10_13990"/>
</dbReference>
<evidence type="ECO:0000313" key="4">
    <source>
        <dbReference type="Proteomes" id="UP000006727"/>
    </source>
</evidence>
<accession>A9TWL5</accession>
<keyword evidence="4" id="KW-1185">Reference proteome</keyword>
<proteinExistence type="predicted"/>
<evidence type="ECO:0000256" key="1">
    <source>
        <dbReference type="SAM" id="MobiDB-lite"/>
    </source>
</evidence>
<dbReference type="HOGENOM" id="CLU_1707281_0_0_1"/>
<dbReference type="EnsemblPlants" id="Pp3c10_13990V3.2">
    <property type="protein sequence ID" value="PAC:32899944.CDS.1"/>
    <property type="gene ID" value="Pp3c10_13990"/>
</dbReference>
<feature type="compositionally biased region" description="Basic residues" evidence="1">
    <location>
        <begin position="1"/>
        <end position="12"/>
    </location>
</feature>
<dbReference type="EnsemblPlants" id="Pp3c10_13990V3.1">
    <property type="protein sequence ID" value="PAC:32899943.CDS.1"/>
    <property type="gene ID" value="Pp3c10_13990"/>
</dbReference>
<protein>
    <submittedName>
        <fullName evidence="2 3">Uncharacterized protein</fullName>
    </submittedName>
</protein>
<organism evidence="2">
    <name type="scientific">Physcomitrium patens</name>
    <name type="common">Spreading-leaved earth moss</name>
    <name type="synonym">Physcomitrella patens</name>
    <dbReference type="NCBI Taxonomy" id="3218"/>
    <lineage>
        <taxon>Eukaryota</taxon>
        <taxon>Viridiplantae</taxon>
        <taxon>Streptophyta</taxon>
        <taxon>Embryophyta</taxon>
        <taxon>Bryophyta</taxon>
        <taxon>Bryophytina</taxon>
        <taxon>Bryopsida</taxon>
        <taxon>Funariidae</taxon>
        <taxon>Funariales</taxon>
        <taxon>Funariaceae</taxon>
        <taxon>Physcomitrium</taxon>
    </lineage>
</organism>